<keyword evidence="3" id="KW-1185">Reference proteome</keyword>
<dbReference type="EMBL" id="CH476734">
    <property type="protein sequence ID" value="EIE79659.1"/>
    <property type="molecule type" value="Genomic_DNA"/>
</dbReference>
<accession>I1BTX9</accession>
<dbReference type="GeneID" id="93611335"/>
<name>I1BTX9_RHIO9</name>
<evidence type="ECO:0000256" key="1">
    <source>
        <dbReference type="SAM" id="MobiDB-lite"/>
    </source>
</evidence>
<feature type="region of interest" description="Disordered" evidence="1">
    <location>
        <begin position="22"/>
        <end position="45"/>
    </location>
</feature>
<evidence type="ECO:0000313" key="2">
    <source>
        <dbReference type="EMBL" id="EIE79659.1"/>
    </source>
</evidence>
<evidence type="ECO:0000313" key="3">
    <source>
        <dbReference type="Proteomes" id="UP000009138"/>
    </source>
</evidence>
<gene>
    <name evidence="2" type="ORF">RO3G_04364</name>
</gene>
<dbReference type="Proteomes" id="UP000009138">
    <property type="component" value="Unassembled WGS sequence"/>
</dbReference>
<protein>
    <submittedName>
        <fullName evidence="2">Uncharacterized protein</fullName>
    </submittedName>
</protein>
<organism evidence="2 3">
    <name type="scientific">Rhizopus delemar (strain RA 99-880 / ATCC MYA-4621 / FGSC 9543 / NRRL 43880)</name>
    <name type="common">Mucormycosis agent</name>
    <name type="synonym">Rhizopus arrhizus var. delemar</name>
    <dbReference type="NCBI Taxonomy" id="246409"/>
    <lineage>
        <taxon>Eukaryota</taxon>
        <taxon>Fungi</taxon>
        <taxon>Fungi incertae sedis</taxon>
        <taxon>Mucoromycota</taxon>
        <taxon>Mucoromycotina</taxon>
        <taxon>Mucoromycetes</taxon>
        <taxon>Mucorales</taxon>
        <taxon>Mucorineae</taxon>
        <taxon>Rhizopodaceae</taxon>
        <taxon>Rhizopus</taxon>
    </lineage>
</organism>
<dbReference type="RefSeq" id="XP_067515055.1">
    <property type="nucleotide sequence ID" value="XM_067658954.1"/>
</dbReference>
<reference evidence="2 3" key="1">
    <citation type="journal article" date="2009" name="PLoS Genet.">
        <title>Genomic analysis of the basal lineage fungus Rhizopus oryzae reveals a whole-genome duplication.</title>
        <authorList>
            <person name="Ma L.-J."/>
            <person name="Ibrahim A.S."/>
            <person name="Skory C."/>
            <person name="Grabherr M.G."/>
            <person name="Burger G."/>
            <person name="Butler M."/>
            <person name="Elias M."/>
            <person name="Idnurm A."/>
            <person name="Lang B.F."/>
            <person name="Sone T."/>
            <person name="Abe A."/>
            <person name="Calvo S.E."/>
            <person name="Corrochano L.M."/>
            <person name="Engels R."/>
            <person name="Fu J."/>
            <person name="Hansberg W."/>
            <person name="Kim J.-M."/>
            <person name="Kodira C.D."/>
            <person name="Koehrsen M.J."/>
            <person name="Liu B."/>
            <person name="Miranda-Saavedra D."/>
            <person name="O'Leary S."/>
            <person name="Ortiz-Castellanos L."/>
            <person name="Poulter R."/>
            <person name="Rodriguez-Romero J."/>
            <person name="Ruiz-Herrera J."/>
            <person name="Shen Y.-Q."/>
            <person name="Zeng Q."/>
            <person name="Galagan J."/>
            <person name="Birren B.W."/>
            <person name="Cuomo C.A."/>
            <person name="Wickes B.L."/>
        </authorList>
    </citation>
    <scope>NUCLEOTIDE SEQUENCE [LARGE SCALE GENOMIC DNA]</scope>
    <source>
        <strain evidence="3">RA 99-880 / ATCC MYA-4621 / FGSC 9543 / NRRL 43880</strain>
    </source>
</reference>
<sequence>MSLTQLTDELSKNFDECLETILSVPEQQSNEDEAQENKSNNIDEK</sequence>
<proteinExistence type="predicted"/>
<dbReference type="AlphaFoldDB" id="I1BTX9"/>
<dbReference type="InParanoid" id="I1BTX9"/>
<dbReference type="OrthoDB" id="2286203at2759"/>
<dbReference type="VEuPathDB" id="FungiDB:RO3G_04364"/>